<sequence>MGRKFKAEKGSVGVCNGGFQNRGRGDLRAESEFFKGGRRKKVGILKGTGYDLGCTSFPPNNSISFEIGDETKLEFVILMKPTTPNYRCQS</sequence>
<reference evidence="1 2" key="4">
    <citation type="journal article" date="2011" name="BMC Genomics">
        <title>RNA-Seq improves annotation of protein-coding genes in the cucumber genome.</title>
        <authorList>
            <person name="Li Z."/>
            <person name="Zhang Z."/>
            <person name="Yan P."/>
            <person name="Huang S."/>
            <person name="Fei Z."/>
            <person name="Lin K."/>
        </authorList>
    </citation>
    <scope>NUCLEOTIDE SEQUENCE [LARGE SCALE GENOMIC DNA]</scope>
    <source>
        <strain evidence="2">cv. 9930</strain>
    </source>
</reference>
<reference evidence="1 2" key="3">
    <citation type="journal article" date="2010" name="BMC Genomics">
        <title>Transcriptome sequencing and comparative analysis of cucumber flowers with different sex types.</title>
        <authorList>
            <person name="Guo S."/>
            <person name="Zheng Y."/>
            <person name="Joung J.G."/>
            <person name="Liu S."/>
            <person name="Zhang Z."/>
            <person name="Crasta O.R."/>
            <person name="Sobral B.W."/>
            <person name="Xu Y."/>
            <person name="Huang S."/>
            <person name="Fei Z."/>
        </authorList>
    </citation>
    <scope>NUCLEOTIDE SEQUENCE [LARGE SCALE GENOMIC DNA]</scope>
    <source>
        <strain evidence="2">cv. 9930</strain>
    </source>
</reference>
<gene>
    <name evidence="1" type="ORF">Csa_6G075150</name>
</gene>
<name>A0A0A0KBI0_CUCSA</name>
<organism evidence="1 2">
    <name type="scientific">Cucumis sativus</name>
    <name type="common">Cucumber</name>
    <dbReference type="NCBI Taxonomy" id="3659"/>
    <lineage>
        <taxon>Eukaryota</taxon>
        <taxon>Viridiplantae</taxon>
        <taxon>Streptophyta</taxon>
        <taxon>Embryophyta</taxon>
        <taxon>Tracheophyta</taxon>
        <taxon>Spermatophyta</taxon>
        <taxon>Magnoliopsida</taxon>
        <taxon>eudicotyledons</taxon>
        <taxon>Gunneridae</taxon>
        <taxon>Pentapetalae</taxon>
        <taxon>rosids</taxon>
        <taxon>fabids</taxon>
        <taxon>Cucurbitales</taxon>
        <taxon>Cucurbitaceae</taxon>
        <taxon>Benincaseae</taxon>
        <taxon>Cucumis</taxon>
    </lineage>
</organism>
<proteinExistence type="predicted"/>
<dbReference type="Proteomes" id="UP000029981">
    <property type="component" value="Chromosome 6"/>
</dbReference>
<keyword evidence="2" id="KW-1185">Reference proteome</keyword>
<reference evidence="1 2" key="2">
    <citation type="journal article" date="2009" name="PLoS ONE">
        <title>An integrated genetic and cytogenetic map of the cucumber genome.</title>
        <authorList>
            <person name="Ren Y."/>
            <person name="Zhang Z."/>
            <person name="Liu J."/>
            <person name="Staub J.E."/>
            <person name="Han Y."/>
            <person name="Cheng Z."/>
            <person name="Li X."/>
            <person name="Lu J."/>
            <person name="Miao H."/>
            <person name="Kang H."/>
            <person name="Xie B."/>
            <person name="Gu X."/>
            <person name="Wang X."/>
            <person name="Du Y."/>
            <person name="Jin W."/>
            <person name="Huang S."/>
        </authorList>
    </citation>
    <scope>NUCLEOTIDE SEQUENCE [LARGE SCALE GENOMIC DNA]</scope>
    <source>
        <strain evidence="2">cv. 9930</strain>
    </source>
</reference>
<dbReference type="Gramene" id="KGN46214">
    <property type="protein sequence ID" value="KGN46214"/>
    <property type="gene ID" value="Csa_6G075150"/>
</dbReference>
<protein>
    <submittedName>
        <fullName evidence="1">Uncharacterized protein</fullName>
    </submittedName>
</protein>
<accession>A0A0A0KBI0</accession>
<dbReference type="EMBL" id="CM002927">
    <property type="protein sequence ID" value="KGN46214.1"/>
    <property type="molecule type" value="Genomic_DNA"/>
</dbReference>
<dbReference type="AlphaFoldDB" id="A0A0A0KBI0"/>
<reference evidence="1 2" key="1">
    <citation type="journal article" date="2009" name="Nat. Genet.">
        <title>The genome of the cucumber, Cucumis sativus L.</title>
        <authorList>
            <person name="Huang S."/>
            <person name="Li R."/>
            <person name="Zhang Z."/>
            <person name="Li L."/>
            <person name="Gu X."/>
            <person name="Fan W."/>
            <person name="Lucas W.J."/>
            <person name="Wang X."/>
            <person name="Xie B."/>
            <person name="Ni P."/>
            <person name="Ren Y."/>
            <person name="Zhu H."/>
            <person name="Li J."/>
            <person name="Lin K."/>
            <person name="Jin W."/>
            <person name="Fei Z."/>
            <person name="Li G."/>
            <person name="Staub J."/>
            <person name="Kilian A."/>
            <person name="van der Vossen E.A."/>
            <person name="Wu Y."/>
            <person name="Guo J."/>
            <person name="He J."/>
            <person name="Jia Z."/>
            <person name="Ren Y."/>
            <person name="Tian G."/>
            <person name="Lu Y."/>
            <person name="Ruan J."/>
            <person name="Qian W."/>
            <person name="Wang M."/>
            <person name="Huang Q."/>
            <person name="Li B."/>
            <person name="Xuan Z."/>
            <person name="Cao J."/>
            <person name="Asan"/>
            <person name="Wu Z."/>
            <person name="Zhang J."/>
            <person name="Cai Q."/>
            <person name="Bai Y."/>
            <person name="Zhao B."/>
            <person name="Han Y."/>
            <person name="Li Y."/>
            <person name="Li X."/>
            <person name="Wang S."/>
            <person name="Shi Q."/>
            <person name="Liu S."/>
            <person name="Cho W.K."/>
            <person name="Kim J.Y."/>
            <person name="Xu Y."/>
            <person name="Heller-Uszynska K."/>
            <person name="Miao H."/>
            <person name="Cheng Z."/>
            <person name="Zhang S."/>
            <person name="Wu J."/>
            <person name="Yang Y."/>
            <person name="Kang H."/>
            <person name="Li M."/>
            <person name="Liang H."/>
            <person name="Ren X."/>
            <person name="Shi Z."/>
            <person name="Wen M."/>
            <person name="Jian M."/>
            <person name="Yang H."/>
            <person name="Zhang G."/>
            <person name="Yang Z."/>
            <person name="Chen R."/>
            <person name="Liu S."/>
            <person name="Li J."/>
            <person name="Ma L."/>
            <person name="Liu H."/>
            <person name="Zhou Y."/>
            <person name="Zhao J."/>
            <person name="Fang X."/>
            <person name="Li G."/>
            <person name="Fang L."/>
            <person name="Li Y."/>
            <person name="Liu D."/>
            <person name="Zheng H."/>
            <person name="Zhang Y."/>
            <person name="Qin N."/>
            <person name="Li Z."/>
            <person name="Yang G."/>
            <person name="Yang S."/>
            <person name="Bolund L."/>
            <person name="Kristiansen K."/>
            <person name="Zheng H."/>
            <person name="Li S."/>
            <person name="Zhang X."/>
            <person name="Yang H."/>
            <person name="Wang J."/>
            <person name="Sun R."/>
            <person name="Zhang B."/>
            <person name="Jiang S."/>
            <person name="Wang J."/>
            <person name="Du Y."/>
            <person name="Li S."/>
        </authorList>
    </citation>
    <scope>NUCLEOTIDE SEQUENCE [LARGE SCALE GENOMIC DNA]</scope>
    <source>
        <strain evidence="2">cv. 9930</strain>
    </source>
</reference>
<evidence type="ECO:0000313" key="2">
    <source>
        <dbReference type="Proteomes" id="UP000029981"/>
    </source>
</evidence>
<evidence type="ECO:0000313" key="1">
    <source>
        <dbReference type="EMBL" id="KGN46214.1"/>
    </source>
</evidence>